<dbReference type="SUPFAM" id="SSF53474">
    <property type="entry name" value="alpha/beta-Hydrolases"/>
    <property type="match status" value="1"/>
</dbReference>
<organism evidence="4 5">
    <name type="scientific">Galendromus occidentalis</name>
    <name type="common">western predatory mite</name>
    <dbReference type="NCBI Taxonomy" id="34638"/>
    <lineage>
        <taxon>Eukaryota</taxon>
        <taxon>Metazoa</taxon>
        <taxon>Ecdysozoa</taxon>
        <taxon>Arthropoda</taxon>
        <taxon>Chelicerata</taxon>
        <taxon>Arachnida</taxon>
        <taxon>Acari</taxon>
        <taxon>Parasitiformes</taxon>
        <taxon>Mesostigmata</taxon>
        <taxon>Gamasina</taxon>
        <taxon>Phytoseioidea</taxon>
        <taxon>Phytoseiidae</taxon>
        <taxon>Typhlodrominae</taxon>
        <taxon>Galendromus</taxon>
    </lineage>
</organism>
<dbReference type="GO" id="GO:0006660">
    <property type="term" value="P:phosphatidylserine catabolic process"/>
    <property type="evidence" value="ECO:0007669"/>
    <property type="project" value="TreeGrafter"/>
</dbReference>
<dbReference type="Pfam" id="PF00561">
    <property type="entry name" value="Abhydrolase_1"/>
    <property type="match status" value="1"/>
</dbReference>
<dbReference type="Gene3D" id="3.40.50.1820">
    <property type="entry name" value="alpha/beta hydrolase"/>
    <property type="match status" value="1"/>
</dbReference>
<evidence type="ECO:0000256" key="2">
    <source>
        <dbReference type="SAM" id="Phobius"/>
    </source>
</evidence>
<keyword evidence="2" id="KW-0472">Membrane</keyword>
<evidence type="ECO:0000259" key="3">
    <source>
        <dbReference type="Pfam" id="PF00561"/>
    </source>
</evidence>
<evidence type="ECO:0000313" key="4">
    <source>
        <dbReference type="Proteomes" id="UP000694867"/>
    </source>
</evidence>
<dbReference type="PANTHER" id="PTHR12277:SF194">
    <property type="entry name" value="FI04476P"/>
    <property type="match status" value="1"/>
</dbReference>
<evidence type="ECO:0000256" key="1">
    <source>
        <dbReference type="SAM" id="MobiDB-lite"/>
    </source>
</evidence>
<keyword evidence="2" id="KW-0812">Transmembrane</keyword>
<evidence type="ECO:0000313" key="5">
    <source>
        <dbReference type="RefSeq" id="XP_003739373.1"/>
    </source>
</evidence>
<dbReference type="AlphaFoldDB" id="A0AAJ6QM30"/>
<dbReference type="GO" id="GO:0004622">
    <property type="term" value="F:phosphatidylcholine lysophospholipase activity"/>
    <property type="evidence" value="ECO:0007669"/>
    <property type="project" value="TreeGrafter"/>
</dbReference>
<sequence length="372" mass="41928">MELRQRRSAGTSSTRADLPSTSSGSSKKEKRKNLVKRGCQVVLFKIVAAFLILYLAIPIWFYNSQWVRQHVVFLTFVNIPPFLNLSDPDGFGLHCPRNFYVESDPGIKLGTWYIPSDNEKCDRNGPLFQGEDPVVLYLHGNSGSRGGNHRVELYKLLTTKAKVNVVAFDYRGYGDSVSEEGPSVDGLVHDALAVYKWLRERVPAERVVVWGHSLGTGVATHLLADLNKLKERPAALVLESPFDELANVVKHHPLSRMHRFMPYFQDIFVDSLKNDPTTSFNSFEKSKLVDPKLPVMILHAKDDGVIPFSLADRLHKGFESSRGSSRSTEFVTFESELGYGHKYIYTHPGLHKKVRDFFDGAIASRSETDSQK</sequence>
<feature type="domain" description="AB hydrolase-1" evidence="3">
    <location>
        <begin position="133"/>
        <end position="247"/>
    </location>
</feature>
<dbReference type="GeneID" id="100907836"/>
<dbReference type="InterPro" id="IPR000073">
    <property type="entry name" value="AB_hydrolase_1"/>
</dbReference>
<name>A0AAJ6QM30_9ACAR</name>
<dbReference type="Proteomes" id="UP000694867">
    <property type="component" value="Unplaced"/>
</dbReference>
<dbReference type="GO" id="GO:0005789">
    <property type="term" value="C:endoplasmic reticulum membrane"/>
    <property type="evidence" value="ECO:0007669"/>
    <property type="project" value="TreeGrafter"/>
</dbReference>
<keyword evidence="2" id="KW-1133">Transmembrane helix</keyword>
<dbReference type="KEGG" id="goe:100907836"/>
<feature type="region of interest" description="Disordered" evidence="1">
    <location>
        <begin position="1"/>
        <end position="31"/>
    </location>
</feature>
<reference evidence="5" key="1">
    <citation type="submission" date="2025-08" db="UniProtKB">
        <authorList>
            <consortium name="RefSeq"/>
        </authorList>
    </citation>
    <scope>IDENTIFICATION</scope>
</reference>
<dbReference type="PANTHER" id="PTHR12277">
    <property type="entry name" value="ALPHA/BETA HYDROLASE DOMAIN-CONTAINING PROTEIN"/>
    <property type="match status" value="1"/>
</dbReference>
<dbReference type="RefSeq" id="XP_003739373.1">
    <property type="nucleotide sequence ID" value="XM_003739325.2"/>
</dbReference>
<feature type="transmembrane region" description="Helical" evidence="2">
    <location>
        <begin position="41"/>
        <end position="62"/>
    </location>
</feature>
<proteinExistence type="predicted"/>
<dbReference type="GO" id="GO:0047372">
    <property type="term" value="F:monoacylglycerol lipase activity"/>
    <property type="evidence" value="ECO:0007669"/>
    <property type="project" value="TreeGrafter"/>
</dbReference>
<dbReference type="InterPro" id="IPR029058">
    <property type="entry name" value="AB_hydrolase_fold"/>
</dbReference>
<feature type="compositionally biased region" description="Polar residues" evidence="1">
    <location>
        <begin position="8"/>
        <end position="25"/>
    </location>
</feature>
<protein>
    <submittedName>
        <fullName evidence="5">Monoacylglycerol lipase ABHD12</fullName>
    </submittedName>
</protein>
<gene>
    <name evidence="5" type="primary">LOC100907836</name>
</gene>
<keyword evidence="4" id="KW-1185">Reference proteome</keyword>
<dbReference type="GO" id="GO:0052651">
    <property type="term" value="P:monoacylglycerol catabolic process"/>
    <property type="evidence" value="ECO:0007669"/>
    <property type="project" value="TreeGrafter"/>
</dbReference>
<accession>A0AAJ6QM30</accession>